<feature type="transmembrane region" description="Helical" evidence="10">
    <location>
        <begin position="16"/>
        <end position="38"/>
    </location>
</feature>
<evidence type="ECO:0000256" key="4">
    <source>
        <dbReference type="ARBA" id="ARBA00022989"/>
    </source>
</evidence>
<comment type="subcellular location">
    <subcellularLocation>
        <location evidence="1">Membrane</location>
        <topology evidence="1">Multi-pass membrane protein</topology>
    </subcellularLocation>
</comment>
<evidence type="ECO:0000256" key="10">
    <source>
        <dbReference type="SAM" id="Phobius"/>
    </source>
</evidence>
<dbReference type="InterPro" id="IPR013099">
    <property type="entry name" value="K_chnl_dom"/>
</dbReference>
<evidence type="ECO:0000256" key="5">
    <source>
        <dbReference type="ARBA" id="ARBA00023065"/>
    </source>
</evidence>
<evidence type="ECO:0000256" key="6">
    <source>
        <dbReference type="ARBA" id="ARBA00023136"/>
    </source>
</evidence>
<evidence type="ECO:0000313" key="12">
    <source>
        <dbReference type="EMBL" id="KAJ8304750.1"/>
    </source>
</evidence>
<feature type="transmembrane region" description="Helical" evidence="10">
    <location>
        <begin position="298"/>
        <end position="320"/>
    </location>
</feature>
<keyword evidence="2 8" id="KW-0813">Transport</keyword>
<dbReference type="InterPro" id="IPR003280">
    <property type="entry name" value="2pore_dom_K_chnl"/>
</dbReference>
<dbReference type="SUPFAM" id="SSF81324">
    <property type="entry name" value="Voltage-gated potassium channels"/>
    <property type="match status" value="2"/>
</dbReference>
<feature type="region of interest" description="Disordered" evidence="9">
    <location>
        <begin position="269"/>
        <end position="293"/>
    </location>
</feature>
<dbReference type="EMBL" id="JARBDR010000903">
    <property type="protein sequence ID" value="KAJ8304750.1"/>
    <property type="molecule type" value="Genomic_DNA"/>
</dbReference>
<dbReference type="Pfam" id="PF07885">
    <property type="entry name" value="Ion_trans_2"/>
    <property type="match status" value="2"/>
</dbReference>
<evidence type="ECO:0000313" key="13">
    <source>
        <dbReference type="Proteomes" id="UP001217089"/>
    </source>
</evidence>
<comment type="caution">
    <text evidence="12">The sequence shown here is derived from an EMBL/GenBank/DDBJ whole genome shotgun (WGS) entry which is preliminary data.</text>
</comment>
<keyword evidence="5 8" id="KW-0406">Ion transport</keyword>
<keyword evidence="6 10" id="KW-0472">Membrane</keyword>
<feature type="transmembrane region" description="Helical" evidence="10">
    <location>
        <begin position="362"/>
        <end position="383"/>
    </location>
</feature>
<protein>
    <recommendedName>
        <fullName evidence="11">Potassium channel domain-containing protein</fullName>
    </recommendedName>
</protein>
<reference evidence="12 13" key="1">
    <citation type="submission" date="2022-12" db="EMBL/GenBank/DDBJ databases">
        <title>Chromosome-level genome of Tegillarca granosa.</title>
        <authorList>
            <person name="Kim J."/>
        </authorList>
    </citation>
    <scope>NUCLEOTIDE SEQUENCE [LARGE SCALE GENOMIC DNA]</scope>
    <source>
        <strain evidence="12">Teg-2019</strain>
        <tissue evidence="12">Adductor muscle</tissue>
    </source>
</reference>
<feature type="transmembrane region" description="Helical" evidence="10">
    <location>
        <begin position="332"/>
        <end position="350"/>
    </location>
</feature>
<dbReference type="PANTHER" id="PTHR11003:SF334">
    <property type="entry name" value="FI03418P"/>
    <property type="match status" value="1"/>
</dbReference>
<dbReference type="PANTHER" id="PTHR11003">
    <property type="entry name" value="POTASSIUM CHANNEL, SUBFAMILY K"/>
    <property type="match status" value="1"/>
</dbReference>
<name>A0ABQ9EMI8_TEGGR</name>
<feature type="domain" description="Potassium channel" evidence="11">
    <location>
        <begin position="308"/>
        <end position="386"/>
    </location>
</feature>
<evidence type="ECO:0000256" key="8">
    <source>
        <dbReference type="RuleBase" id="RU003857"/>
    </source>
</evidence>
<keyword evidence="7 8" id="KW-0407">Ion channel</keyword>
<evidence type="ECO:0000259" key="11">
    <source>
        <dbReference type="Pfam" id="PF07885"/>
    </source>
</evidence>
<feature type="compositionally biased region" description="Acidic residues" evidence="9">
    <location>
        <begin position="280"/>
        <end position="293"/>
    </location>
</feature>
<comment type="similarity">
    <text evidence="8">Belongs to the two pore domain potassium channel (TC 1.A.1.8) family.</text>
</comment>
<accession>A0ABQ9EMI8</accession>
<proteinExistence type="inferred from homology"/>
<evidence type="ECO:0000256" key="2">
    <source>
        <dbReference type="ARBA" id="ARBA00022448"/>
    </source>
</evidence>
<evidence type="ECO:0000256" key="9">
    <source>
        <dbReference type="SAM" id="MobiDB-lite"/>
    </source>
</evidence>
<keyword evidence="4 10" id="KW-1133">Transmembrane helix</keyword>
<feature type="transmembrane region" description="Helical" evidence="10">
    <location>
        <begin position="149"/>
        <end position="169"/>
    </location>
</feature>
<dbReference type="Gene3D" id="1.10.287.70">
    <property type="match status" value="1"/>
</dbReference>
<evidence type="ECO:0000256" key="7">
    <source>
        <dbReference type="ARBA" id="ARBA00023303"/>
    </source>
</evidence>
<sequence>MGLKTKNGCCQKIMKFLFSHVGLCLMVVLYCVAGGFIFEHLEKNNEQQICYDSKEEYEPMENKTLTNMLNVFEGTPDKSVLVIQLRSILTTFRDNSIAIGYDGKECGKYGQPDGPKYEWSWAGAMYFSVTVISTIGYGHIAPKTFWGRLVCIAYAVLGIPLMLLCLANIGDVLADIFRFIYAKICCCGCCRKKDKTKVVQIKPVAKEPEGAWNSDKSKIITAVPPMQHEFSKIPPKTPDSLDKVNEEKKPVKIVPLDIKSFKTQQELANRSQPVRKEPMIVDDDSDDEDDDEFDEKKITVPLTVTMIVIAGYIFGGAVLFGLWEGWDWLQSAYFCFITLSTIGFGDVTPGTDFDNPQANAQLILGAVYVLFGMAILSMCFSLMQDEIIAKCKWVGQKLGILDKNDDD</sequence>
<feature type="domain" description="Potassium channel" evidence="11">
    <location>
        <begin position="118"/>
        <end position="173"/>
    </location>
</feature>
<gene>
    <name evidence="12" type="ORF">KUTeg_018333</name>
</gene>
<dbReference type="PRINTS" id="PR01333">
    <property type="entry name" value="2POREKCHANEL"/>
</dbReference>
<organism evidence="12 13">
    <name type="scientific">Tegillarca granosa</name>
    <name type="common">Malaysian cockle</name>
    <name type="synonym">Anadara granosa</name>
    <dbReference type="NCBI Taxonomy" id="220873"/>
    <lineage>
        <taxon>Eukaryota</taxon>
        <taxon>Metazoa</taxon>
        <taxon>Spiralia</taxon>
        <taxon>Lophotrochozoa</taxon>
        <taxon>Mollusca</taxon>
        <taxon>Bivalvia</taxon>
        <taxon>Autobranchia</taxon>
        <taxon>Pteriomorphia</taxon>
        <taxon>Arcoida</taxon>
        <taxon>Arcoidea</taxon>
        <taxon>Arcidae</taxon>
        <taxon>Tegillarca</taxon>
    </lineage>
</organism>
<evidence type="ECO:0000256" key="1">
    <source>
        <dbReference type="ARBA" id="ARBA00004141"/>
    </source>
</evidence>
<dbReference type="Proteomes" id="UP001217089">
    <property type="component" value="Unassembled WGS sequence"/>
</dbReference>
<evidence type="ECO:0000256" key="3">
    <source>
        <dbReference type="ARBA" id="ARBA00022692"/>
    </source>
</evidence>
<feature type="transmembrane region" description="Helical" evidence="10">
    <location>
        <begin position="119"/>
        <end position="137"/>
    </location>
</feature>
<keyword evidence="13" id="KW-1185">Reference proteome</keyword>
<keyword evidence="3 8" id="KW-0812">Transmembrane</keyword>